<dbReference type="PANTHER" id="PTHR43280:SF2">
    <property type="entry name" value="HTH-TYPE TRANSCRIPTIONAL REGULATOR EXSA"/>
    <property type="match status" value="1"/>
</dbReference>
<dbReference type="InterPro" id="IPR018060">
    <property type="entry name" value="HTH_AraC"/>
</dbReference>
<organism evidence="5 6">
    <name type="scientific">Cohnella lubricantis</name>
    <dbReference type="NCBI Taxonomy" id="2163172"/>
    <lineage>
        <taxon>Bacteria</taxon>
        <taxon>Bacillati</taxon>
        <taxon>Bacillota</taxon>
        <taxon>Bacilli</taxon>
        <taxon>Bacillales</taxon>
        <taxon>Paenibacillaceae</taxon>
        <taxon>Cohnella</taxon>
    </lineage>
</organism>
<keyword evidence="3" id="KW-0804">Transcription</keyword>
<accession>A0A841TBI2</accession>
<keyword evidence="1" id="KW-0805">Transcription regulation</keyword>
<dbReference type="PROSITE" id="PS00041">
    <property type="entry name" value="HTH_ARAC_FAMILY_1"/>
    <property type="match status" value="1"/>
</dbReference>
<dbReference type="SUPFAM" id="SSF51215">
    <property type="entry name" value="Regulatory protein AraC"/>
    <property type="match status" value="1"/>
</dbReference>
<evidence type="ECO:0000256" key="2">
    <source>
        <dbReference type="ARBA" id="ARBA00023125"/>
    </source>
</evidence>
<protein>
    <submittedName>
        <fullName evidence="5">AraC family transcriptional regulator</fullName>
    </submittedName>
</protein>
<dbReference type="InterPro" id="IPR009057">
    <property type="entry name" value="Homeodomain-like_sf"/>
</dbReference>
<gene>
    <name evidence="5" type="ORF">H4Q31_03445</name>
</gene>
<evidence type="ECO:0000256" key="1">
    <source>
        <dbReference type="ARBA" id="ARBA00023015"/>
    </source>
</evidence>
<dbReference type="InterPro" id="IPR018062">
    <property type="entry name" value="HTH_AraC-typ_CS"/>
</dbReference>
<dbReference type="PANTHER" id="PTHR43280">
    <property type="entry name" value="ARAC-FAMILY TRANSCRIPTIONAL REGULATOR"/>
    <property type="match status" value="1"/>
</dbReference>
<dbReference type="PRINTS" id="PR00032">
    <property type="entry name" value="HTHARAC"/>
</dbReference>
<dbReference type="SUPFAM" id="SSF46689">
    <property type="entry name" value="Homeodomain-like"/>
    <property type="match status" value="2"/>
</dbReference>
<dbReference type="Gene3D" id="2.60.120.10">
    <property type="entry name" value="Jelly Rolls"/>
    <property type="match status" value="1"/>
</dbReference>
<evidence type="ECO:0000259" key="4">
    <source>
        <dbReference type="PROSITE" id="PS01124"/>
    </source>
</evidence>
<reference evidence="5 6" key="1">
    <citation type="submission" date="2020-08" db="EMBL/GenBank/DDBJ databases">
        <title>Cohnella phylogeny.</title>
        <authorList>
            <person name="Dunlap C."/>
        </authorList>
    </citation>
    <scope>NUCLEOTIDE SEQUENCE [LARGE SCALE GENOMIC DNA]</scope>
    <source>
        <strain evidence="5 6">DSM 103658</strain>
    </source>
</reference>
<evidence type="ECO:0000313" key="6">
    <source>
        <dbReference type="Proteomes" id="UP000574133"/>
    </source>
</evidence>
<comment type="caution">
    <text evidence="5">The sequence shown here is derived from an EMBL/GenBank/DDBJ whole genome shotgun (WGS) entry which is preliminary data.</text>
</comment>
<evidence type="ECO:0000313" key="5">
    <source>
        <dbReference type="EMBL" id="MBB6676377.1"/>
    </source>
</evidence>
<dbReference type="PROSITE" id="PS01124">
    <property type="entry name" value="HTH_ARAC_FAMILY_2"/>
    <property type="match status" value="1"/>
</dbReference>
<proteinExistence type="predicted"/>
<dbReference type="GO" id="GO:0043565">
    <property type="term" value="F:sequence-specific DNA binding"/>
    <property type="evidence" value="ECO:0007669"/>
    <property type="project" value="InterPro"/>
</dbReference>
<evidence type="ECO:0000256" key="3">
    <source>
        <dbReference type="ARBA" id="ARBA00023163"/>
    </source>
</evidence>
<dbReference type="Proteomes" id="UP000574133">
    <property type="component" value="Unassembled WGS sequence"/>
</dbReference>
<keyword evidence="6" id="KW-1185">Reference proteome</keyword>
<dbReference type="GO" id="GO:0003700">
    <property type="term" value="F:DNA-binding transcription factor activity"/>
    <property type="evidence" value="ECO:0007669"/>
    <property type="project" value="InterPro"/>
</dbReference>
<dbReference type="Pfam" id="PF07883">
    <property type="entry name" value="Cupin_2"/>
    <property type="match status" value="1"/>
</dbReference>
<dbReference type="InterPro" id="IPR020449">
    <property type="entry name" value="Tscrpt_reg_AraC-type_HTH"/>
</dbReference>
<keyword evidence="2" id="KW-0238">DNA-binding</keyword>
<sequence length="315" mass="35389">MDLRHLREDRSHGTKHFPVGVYFMERQSGQPLLENHWHQEAEFLLVEEGQALFRIGSEEIELHAGEAVFVPGGELHGAYELGGSECSYKAIVFDADWLVDARDAIAASFLQPLRRGRIALQMPFSPKTKGGAMVLDRLGRLYGMESVADPAREARFKGELILLFADIWSSGEWSERQADMPADTRTVERLKETLAYIETRFSQKLTVGELAVVAGMSEGHFSRTFKSYMRKTPIDYINHLRLRHAALRLAESGMNVGEAAIEAGFDNFSYFSKMFRTLFQCSPSEYRRQARNIAQAKTPSSPDGGKAFVSIAAMD</sequence>
<dbReference type="EMBL" id="JACJVN010000016">
    <property type="protein sequence ID" value="MBB6676377.1"/>
    <property type="molecule type" value="Genomic_DNA"/>
</dbReference>
<dbReference type="InterPro" id="IPR037923">
    <property type="entry name" value="HTH-like"/>
</dbReference>
<dbReference type="Pfam" id="PF12833">
    <property type="entry name" value="HTH_18"/>
    <property type="match status" value="1"/>
</dbReference>
<dbReference type="InterPro" id="IPR014710">
    <property type="entry name" value="RmlC-like_jellyroll"/>
</dbReference>
<dbReference type="AlphaFoldDB" id="A0A841TBI2"/>
<feature type="domain" description="HTH araC/xylS-type" evidence="4">
    <location>
        <begin position="191"/>
        <end position="289"/>
    </location>
</feature>
<name>A0A841TBI2_9BACL</name>
<dbReference type="InterPro" id="IPR013096">
    <property type="entry name" value="Cupin_2"/>
</dbReference>
<dbReference type="RefSeq" id="WP_185177671.1">
    <property type="nucleotide sequence ID" value="NZ_CBCSEP010000007.1"/>
</dbReference>
<dbReference type="SMART" id="SM00342">
    <property type="entry name" value="HTH_ARAC"/>
    <property type="match status" value="1"/>
</dbReference>
<dbReference type="Gene3D" id="1.10.10.60">
    <property type="entry name" value="Homeodomain-like"/>
    <property type="match status" value="2"/>
</dbReference>